<keyword evidence="2" id="KW-1185">Reference proteome</keyword>
<dbReference type="Pfam" id="PF14022">
    <property type="entry name" value="DUF4238"/>
    <property type="match status" value="1"/>
</dbReference>
<proteinExistence type="predicted"/>
<protein>
    <submittedName>
        <fullName evidence="1">DUF4238 domain-containing protein</fullName>
    </submittedName>
</protein>
<comment type="caution">
    <text evidence="1">The sequence shown here is derived from an EMBL/GenBank/DDBJ whole genome shotgun (WGS) entry which is preliminary data.</text>
</comment>
<dbReference type="AlphaFoldDB" id="A0A847SM54"/>
<name>A0A847SM54_9BACT</name>
<organism evidence="1 2">
    <name type="scientific">Chitinophaga eiseniae</name>
    <dbReference type="NCBI Taxonomy" id="634771"/>
    <lineage>
        <taxon>Bacteria</taxon>
        <taxon>Pseudomonadati</taxon>
        <taxon>Bacteroidota</taxon>
        <taxon>Chitinophagia</taxon>
        <taxon>Chitinophagales</taxon>
        <taxon>Chitinophagaceae</taxon>
        <taxon>Chitinophaga</taxon>
    </lineage>
</organism>
<dbReference type="InterPro" id="IPR025332">
    <property type="entry name" value="DUF4238"/>
</dbReference>
<evidence type="ECO:0000313" key="2">
    <source>
        <dbReference type="Proteomes" id="UP000552864"/>
    </source>
</evidence>
<dbReference type="EMBL" id="JABAHZ010000018">
    <property type="protein sequence ID" value="NLR83051.1"/>
    <property type="molecule type" value="Genomic_DNA"/>
</dbReference>
<dbReference type="RefSeq" id="WP_168743092.1">
    <property type="nucleotide sequence ID" value="NZ_JABAHZ010000018.1"/>
</dbReference>
<sequence>MTQNLVKRQHYVPRTYLKNFASKQVGDEYFVKALSIEDARPENIFDINIKNVCLERNLYTLPGETAEEKMLLEKFYSDEIEQHYNSIYALLTDPSKTTITHEERELIISTVVTTFYRTTKWINQHNDLLKRVYTQMFSLCQQAGKDYFLFEGIKVSIKDKTPEELLAEYKVENRPGQVITQLEVALKLIEARIKSDNIFVSKLADDDCEFITSDNPVVLQNIKGGHITPFDPSNIMKLPLDKKHMLFLMPDADEEARKLIVRHNVTGLFCRTEKLISNAEQFQKADRFILGDEQSLMGYLQTKDLAERPLSEEEIKNMTSFDDYIKKGKELGLF</sequence>
<reference evidence="1 2" key="1">
    <citation type="submission" date="2020-04" db="EMBL/GenBank/DDBJ databases">
        <authorList>
            <person name="Yin C."/>
        </authorList>
    </citation>
    <scope>NUCLEOTIDE SEQUENCE [LARGE SCALE GENOMIC DNA]</scope>
    <source>
        <strain evidence="1 2">Ak56</strain>
    </source>
</reference>
<evidence type="ECO:0000313" key="1">
    <source>
        <dbReference type="EMBL" id="NLR83051.1"/>
    </source>
</evidence>
<gene>
    <name evidence="1" type="ORF">HGH91_30850</name>
</gene>
<dbReference type="Proteomes" id="UP000552864">
    <property type="component" value="Unassembled WGS sequence"/>
</dbReference>
<accession>A0A847SM54</accession>